<sequence length="151" mass="17698">MVKFKRRELIRLGITRFATNLIALNSILQNKNGLKSISASDDWQTSRYASMADGKSIEQIILSIKRWDIQMIRDLHLAGYYLNPSYHHRYNLGFDDELFKALRDVINRLERDPTHVALAISKTPYLIGYKIEIIKRTHYSMSLEIHHDHSE</sequence>
<accession>A0A199W6T5</accession>
<dbReference type="SUPFAM" id="SSF53098">
    <property type="entry name" value="Ribonuclease H-like"/>
    <property type="match status" value="1"/>
</dbReference>
<evidence type="ECO:0000313" key="1">
    <source>
        <dbReference type="EMBL" id="OAY85029.1"/>
    </source>
</evidence>
<dbReference type="InterPro" id="IPR012337">
    <property type="entry name" value="RNaseH-like_sf"/>
</dbReference>
<organism evidence="1 2">
    <name type="scientific">Ananas comosus</name>
    <name type="common">Pineapple</name>
    <name type="synonym">Ananas ananas</name>
    <dbReference type="NCBI Taxonomy" id="4615"/>
    <lineage>
        <taxon>Eukaryota</taxon>
        <taxon>Viridiplantae</taxon>
        <taxon>Streptophyta</taxon>
        <taxon>Embryophyta</taxon>
        <taxon>Tracheophyta</taxon>
        <taxon>Spermatophyta</taxon>
        <taxon>Magnoliopsida</taxon>
        <taxon>Liliopsida</taxon>
        <taxon>Poales</taxon>
        <taxon>Bromeliaceae</taxon>
        <taxon>Bromelioideae</taxon>
        <taxon>Ananas</taxon>
    </lineage>
</organism>
<evidence type="ECO:0000313" key="2">
    <source>
        <dbReference type="Proteomes" id="UP000092600"/>
    </source>
</evidence>
<dbReference type="EMBL" id="LSRQ01000142">
    <property type="protein sequence ID" value="OAY85029.1"/>
    <property type="molecule type" value="Genomic_DNA"/>
</dbReference>
<comment type="caution">
    <text evidence="1">The sequence shown here is derived from an EMBL/GenBank/DDBJ whole genome shotgun (WGS) entry which is preliminary data.</text>
</comment>
<protein>
    <submittedName>
        <fullName evidence="1">Uncharacterized protein</fullName>
    </submittedName>
</protein>
<name>A0A199W6T5_ANACO</name>
<dbReference type="Proteomes" id="UP000092600">
    <property type="component" value="Unassembled WGS sequence"/>
</dbReference>
<dbReference type="AlphaFoldDB" id="A0A199W6T5"/>
<proteinExistence type="predicted"/>
<gene>
    <name evidence="1" type="ORF">ACMD2_21179</name>
</gene>
<reference evidence="1 2" key="1">
    <citation type="journal article" date="2016" name="DNA Res.">
        <title>The draft genome of MD-2 pineapple using hybrid error correction of long reads.</title>
        <authorList>
            <person name="Redwan R.M."/>
            <person name="Saidin A."/>
            <person name="Kumar S.V."/>
        </authorList>
    </citation>
    <scope>NUCLEOTIDE SEQUENCE [LARGE SCALE GENOMIC DNA]</scope>
    <source>
        <strain evidence="2">cv. MD2</strain>
        <tissue evidence="1">Leaf</tissue>
    </source>
</reference>